<dbReference type="GO" id="GO:0003677">
    <property type="term" value="F:DNA binding"/>
    <property type="evidence" value="ECO:0007669"/>
    <property type="project" value="InterPro"/>
</dbReference>
<dbReference type="SUPFAM" id="SSF47413">
    <property type="entry name" value="lambda repressor-like DNA-binding domains"/>
    <property type="match status" value="1"/>
</dbReference>
<dbReference type="AlphaFoldDB" id="A0A2T4PQA5"/>
<name>A0A2T4PQA5_9STAP</name>
<evidence type="ECO:0000313" key="1">
    <source>
        <dbReference type="EMBL" id="PTI27702.1"/>
    </source>
</evidence>
<protein>
    <recommendedName>
        <fullName evidence="3">HTH cro/C1-type domain-containing protein</fullName>
    </recommendedName>
</protein>
<organism evidence="1 2">
    <name type="scientific">Mammaliicoccus vitulinus</name>
    <dbReference type="NCBI Taxonomy" id="71237"/>
    <lineage>
        <taxon>Bacteria</taxon>
        <taxon>Bacillati</taxon>
        <taxon>Bacillota</taxon>
        <taxon>Bacilli</taxon>
        <taxon>Bacillales</taxon>
        <taxon>Staphylococcaceae</taxon>
        <taxon>Mammaliicoccus</taxon>
    </lineage>
</organism>
<evidence type="ECO:0000313" key="2">
    <source>
        <dbReference type="Proteomes" id="UP000241209"/>
    </source>
</evidence>
<dbReference type="InterPro" id="IPR010982">
    <property type="entry name" value="Lambda_DNA-bd_dom_sf"/>
</dbReference>
<dbReference type="EMBL" id="PZFK01000046">
    <property type="protein sequence ID" value="PTI27702.1"/>
    <property type="molecule type" value="Genomic_DNA"/>
</dbReference>
<comment type="caution">
    <text evidence="1">The sequence shown here is derived from an EMBL/GenBank/DDBJ whole genome shotgun (WGS) entry which is preliminary data.</text>
</comment>
<dbReference type="Proteomes" id="UP000241209">
    <property type="component" value="Unassembled WGS sequence"/>
</dbReference>
<reference evidence="1 2" key="1">
    <citation type="journal article" date="2016" name="Front. Microbiol.">
        <title>Comprehensive Phylogenetic Analysis of Bovine Non-aureus Staphylococci Species Based on Whole-Genome Sequencing.</title>
        <authorList>
            <person name="Naushad S."/>
            <person name="Barkema H.W."/>
            <person name="Luby C."/>
            <person name="Condas L.A."/>
            <person name="Nobrega D.B."/>
            <person name="Carson D.A."/>
            <person name="De Buck J."/>
        </authorList>
    </citation>
    <scope>NUCLEOTIDE SEQUENCE [LARGE SCALE GENOMIC DNA]</scope>
    <source>
        <strain evidence="1 2">SNUC 2204</strain>
    </source>
</reference>
<gene>
    <name evidence="1" type="ORF">BU072_12940</name>
</gene>
<sequence length="67" mass="7862">MEAIQEIEKTIQRLLDNEHISAYKIGKDIGISDSSIKKIRQGTHDIKKLKFETIIALYEYQKELEQQ</sequence>
<evidence type="ECO:0008006" key="3">
    <source>
        <dbReference type="Google" id="ProtNLM"/>
    </source>
</evidence>
<dbReference type="RefSeq" id="WP_107557424.1">
    <property type="nucleotide sequence ID" value="NZ_PZFK01000046.1"/>
</dbReference>
<accession>A0A2T4PQA5</accession>
<proteinExistence type="predicted"/>